<dbReference type="EMBL" id="UZAE01012158">
    <property type="protein sequence ID" value="VDO03808.1"/>
    <property type="molecule type" value="Genomic_DNA"/>
</dbReference>
<evidence type="ECO:0000313" key="1">
    <source>
        <dbReference type="EMBL" id="VDO03808.1"/>
    </source>
</evidence>
<dbReference type="AlphaFoldDB" id="A0A0R3TL56"/>
<reference evidence="1 2" key="2">
    <citation type="submission" date="2018-11" db="EMBL/GenBank/DDBJ databases">
        <authorList>
            <consortium name="Pathogen Informatics"/>
        </authorList>
    </citation>
    <scope>NUCLEOTIDE SEQUENCE [LARGE SCALE GENOMIC DNA]</scope>
</reference>
<evidence type="ECO:0000313" key="2">
    <source>
        <dbReference type="Proteomes" id="UP000278807"/>
    </source>
</evidence>
<proteinExistence type="predicted"/>
<keyword evidence="2" id="KW-1185">Reference proteome</keyword>
<organism evidence="3">
    <name type="scientific">Rodentolepis nana</name>
    <name type="common">Dwarf tapeworm</name>
    <name type="synonym">Hymenolepis nana</name>
    <dbReference type="NCBI Taxonomy" id="102285"/>
    <lineage>
        <taxon>Eukaryota</taxon>
        <taxon>Metazoa</taxon>
        <taxon>Spiralia</taxon>
        <taxon>Lophotrochozoa</taxon>
        <taxon>Platyhelminthes</taxon>
        <taxon>Cestoda</taxon>
        <taxon>Eucestoda</taxon>
        <taxon>Cyclophyllidea</taxon>
        <taxon>Hymenolepididae</taxon>
        <taxon>Rodentolepis</taxon>
    </lineage>
</organism>
<dbReference type="OrthoDB" id="6268751at2759"/>
<dbReference type="WBParaSite" id="HNAJ_0000795201-mRNA-1">
    <property type="protein sequence ID" value="HNAJ_0000795201-mRNA-1"/>
    <property type="gene ID" value="HNAJ_0000795201"/>
</dbReference>
<name>A0A0R3TL56_RODNA</name>
<accession>A0A0R3TL56</accession>
<reference evidence="3" key="1">
    <citation type="submission" date="2017-02" db="UniProtKB">
        <authorList>
            <consortium name="WormBaseParasite"/>
        </authorList>
    </citation>
    <scope>IDENTIFICATION</scope>
</reference>
<gene>
    <name evidence="1" type="ORF">HNAJ_LOCUS7948</name>
</gene>
<evidence type="ECO:0000313" key="3">
    <source>
        <dbReference type="WBParaSite" id="HNAJ_0000795201-mRNA-1"/>
    </source>
</evidence>
<dbReference type="Proteomes" id="UP000278807">
    <property type="component" value="Unassembled WGS sequence"/>
</dbReference>
<sequence length="97" mass="11282">MPEPRTRNASRRLSSMNAETEMMLQMLRRELLLALESKDPTVFKMKLNWILEDTREYADLVLRSGFDSEGKTALHIAVEIQFTEAVSWAFSFNFLLP</sequence>
<protein>
    <submittedName>
        <fullName evidence="3">ANK_REP_REGION domain-containing protein</fullName>
    </submittedName>
</protein>
<dbReference type="STRING" id="102285.A0A0R3TL56"/>